<keyword evidence="12 18" id="KW-0010">Activator</keyword>
<keyword evidence="2 18" id="KW-0244">Early protein</keyword>
<keyword evidence="5 18" id="KW-1090">Inhibition of host innate immune response by virus</keyword>
<keyword evidence="11 18" id="KW-0238">DNA-binding</keyword>
<keyword evidence="1 18" id="KW-1121">Modulation of host cell cycle by virus</keyword>
<keyword evidence="3 18" id="KW-1048">Host nucleus</keyword>
<protein>
    <recommendedName>
        <fullName evidence="18 19">Protein E7</fullName>
    </recommendedName>
</protein>
<keyword evidence="10 18" id="KW-0805">Transcription regulation</keyword>
<evidence type="ECO:0000256" key="12">
    <source>
        <dbReference type="ARBA" id="ARBA00023159"/>
    </source>
</evidence>
<evidence type="ECO:0000256" key="10">
    <source>
        <dbReference type="ARBA" id="ARBA00023015"/>
    </source>
</evidence>
<evidence type="ECO:0000256" key="15">
    <source>
        <dbReference type="ARBA" id="ARBA00023258"/>
    </source>
</evidence>
<evidence type="ECO:0000256" key="5">
    <source>
        <dbReference type="ARBA" id="ARBA00022632"/>
    </source>
</evidence>
<dbReference type="GO" id="GO:0030430">
    <property type="term" value="C:host cell cytoplasm"/>
    <property type="evidence" value="ECO:0007669"/>
    <property type="project" value="UniProtKB-SubCell"/>
</dbReference>
<evidence type="ECO:0000256" key="16">
    <source>
        <dbReference type="ARBA" id="ARBA00023280"/>
    </source>
</evidence>
<dbReference type="Pfam" id="PF00527">
    <property type="entry name" value="E7"/>
    <property type="match status" value="1"/>
</dbReference>
<evidence type="ECO:0000313" key="20">
    <source>
        <dbReference type="EMBL" id="ABG56158.1"/>
    </source>
</evidence>
<dbReference type="GO" id="GO:0052170">
    <property type="term" value="P:symbiont-mediated suppression of host innate immune response"/>
    <property type="evidence" value="ECO:0007669"/>
    <property type="project" value="UniProtKB-KW"/>
</dbReference>
<dbReference type="GO" id="GO:0008270">
    <property type="term" value="F:zinc ion binding"/>
    <property type="evidence" value="ECO:0007669"/>
    <property type="project" value="UniProtKB-KW"/>
</dbReference>
<evidence type="ECO:0000256" key="11">
    <source>
        <dbReference type="ARBA" id="ARBA00023125"/>
    </source>
</evidence>
<keyword evidence="21" id="KW-1185">Reference proteome</keyword>
<evidence type="ECO:0000256" key="2">
    <source>
        <dbReference type="ARBA" id="ARBA00022518"/>
    </source>
</evidence>
<gene>
    <name evidence="18 20" type="primary">E7</name>
</gene>
<dbReference type="InterPro" id="IPR000148">
    <property type="entry name" value="Papilloma_E7"/>
</dbReference>
<dbReference type="PIRSF" id="PIRSF003407">
    <property type="entry name" value="Papvi_E7"/>
    <property type="match status" value="1"/>
</dbReference>
<evidence type="ECO:0000256" key="13">
    <source>
        <dbReference type="ARBA" id="ARBA00023163"/>
    </source>
</evidence>
<keyword evidence="8 18" id="KW-1114">Inhibition of host interferon signaling pathway by virus</keyword>
<evidence type="ECO:0000313" key="21">
    <source>
        <dbReference type="Proteomes" id="UP000140201"/>
    </source>
</evidence>
<dbReference type="GO" id="GO:0019904">
    <property type="term" value="F:protein domain specific binding"/>
    <property type="evidence" value="ECO:0007669"/>
    <property type="project" value="UniProtKB-UniRule"/>
</dbReference>
<keyword evidence="9 18" id="KW-0862">Zinc</keyword>
<keyword evidence="14 18" id="KW-1035">Host cytoplasm</keyword>
<dbReference type="GO" id="GO:0003677">
    <property type="term" value="F:DNA binding"/>
    <property type="evidence" value="ECO:0007669"/>
    <property type="project" value="UniProtKB-UniRule"/>
</dbReference>
<dbReference type="GO" id="GO:0039645">
    <property type="term" value="P:symbiont-mediated perturbation of host cell cycle G1/S transition checkpoint"/>
    <property type="evidence" value="ECO:0007669"/>
    <property type="project" value="UniProtKB-UniRule"/>
</dbReference>
<dbReference type="GO" id="GO:0039502">
    <property type="term" value="P:symbiont-mediated suppression of host type I interferon-mediated signaling pathway"/>
    <property type="evidence" value="ECO:0007669"/>
    <property type="project" value="UniProtKB-UniRule"/>
</dbReference>
<dbReference type="EMBL" id="DQ664501">
    <property type="protein sequence ID" value="ABG56158.1"/>
    <property type="molecule type" value="Genomic_DNA"/>
</dbReference>
<accession>Q06RH4</accession>
<keyword evidence="17 18" id="KW-1078">G1/S host cell cycle checkpoint dysregulation by virus</keyword>
<dbReference type="GeneID" id="4443094"/>
<evidence type="ECO:0000256" key="6">
    <source>
        <dbReference type="ARBA" id="ARBA00022723"/>
    </source>
</evidence>
<dbReference type="HAMAP" id="MF_04004">
    <property type="entry name" value="PPV_E7"/>
    <property type="match status" value="1"/>
</dbReference>
<keyword evidence="15" id="KW-0922">Interferon antiviral system evasion</keyword>
<keyword evidence="7 18" id="KW-0863">Zinc-finger</keyword>
<comment type="subcellular location">
    <subcellularLocation>
        <location evidence="18">Host cytoplasm</location>
    </subcellularLocation>
    <subcellularLocation>
        <location evidence="18">Host nucleus</location>
    </subcellularLocation>
    <text evidence="18">Predominantly found in the host nucleus.</text>
</comment>
<proteinExistence type="inferred from homology"/>
<keyword evidence="13 18" id="KW-0804">Transcription</keyword>
<evidence type="ECO:0000256" key="7">
    <source>
        <dbReference type="ARBA" id="ARBA00022771"/>
    </source>
</evidence>
<dbReference type="SUPFAM" id="SSF161234">
    <property type="entry name" value="E7 C-terminal domain-like"/>
    <property type="match status" value="1"/>
</dbReference>
<evidence type="ECO:0000256" key="1">
    <source>
        <dbReference type="ARBA" id="ARBA00022504"/>
    </source>
</evidence>
<keyword evidence="6 18" id="KW-0479">Metal-binding</keyword>
<dbReference type="RefSeq" id="YP_803389.1">
    <property type="nucleotide sequence ID" value="NC_008519.1"/>
</dbReference>
<dbReference type="GO" id="GO:0006351">
    <property type="term" value="P:DNA-templated transcription"/>
    <property type="evidence" value="ECO:0007669"/>
    <property type="project" value="UniProtKB-UniRule"/>
</dbReference>
<dbReference type="Proteomes" id="UP000140201">
    <property type="component" value="Segment"/>
</dbReference>
<evidence type="ECO:0000256" key="14">
    <source>
        <dbReference type="ARBA" id="ARBA00023200"/>
    </source>
</evidence>
<feature type="short sequence motif" description="Nuclear export signal" evidence="18">
    <location>
        <begin position="76"/>
        <end position="84"/>
    </location>
</feature>
<comment type="domain">
    <text evidence="18">The E7 terminal domain is an intrinsically disordered domain, whose flexibility and conformational transitions confer target adaptability to the oncoprotein. It allows adaptation to a variety of protein targets and exposes the PEST degradation sequence that regulates its turnover in the cell.</text>
</comment>
<name>Q06RH4_9PAPI</name>
<dbReference type="GO" id="GO:0042025">
    <property type="term" value="C:host cell nucleus"/>
    <property type="evidence" value="ECO:0007669"/>
    <property type="project" value="UniProtKB-SubCell"/>
</dbReference>
<evidence type="ECO:0000256" key="17">
    <source>
        <dbReference type="ARBA" id="ARBA00023309"/>
    </source>
</evidence>
<comment type="function">
    <text evidence="18">Plays a role in viral genome replication by driving entry of quiescent cells into the cell cycle. Stimulation of progression from G1 to S phase allows the virus to efficiently use the cellular DNA replicating machinery to achieve viral genome replication. E7 protein has both transforming and trans-activating activities. Induces the disassembly of the E2F1 transcription factor from RB1, with subsequent transcriptional activation of E2F1-regulated S-phase genes. Interferes with host histone deacetylation mediated by HDAC1 and HDAC2, leading to transcription activation. Plays also a role in the inhibition of both antiviral and antiproliferative functions of host interferon alpha. Interaction with host TMEM173/STING impairs the ability of TMEM173/STING to sense cytosolic DNA and promote the production of type I interferon (IFN-alpha and IFN-beta).</text>
</comment>
<dbReference type="GO" id="GO:0003700">
    <property type="term" value="F:DNA-binding transcription factor activity"/>
    <property type="evidence" value="ECO:0007669"/>
    <property type="project" value="UniProtKB-UniRule"/>
</dbReference>
<dbReference type="OrthoDB" id="28268at10239"/>
<evidence type="ECO:0000256" key="4">
    <source>
        <dbReference type="ARBA" id="ARBA00022581"/>
    </source>
</evidence>
<dbReference type="Gene3D" id="3.30.160.330">
    <property type="match status" value="1"/>
</dbReference>
<comment type="subunit">
    <text evidence="18">Homodimer. Homooligomer. Interacts with host RB1; this interaction induces dissociation of RB1-E2F1 complex thereby disrupting RB1 activity. Interacts with host EP300; this interaction represses EP300 transcriptional activity. Interacts with protein E2; this interaction inhibits E7 oncogenic activity. Interacts with host TMEM173/STING; this interaction impairs the ability of TMEM173/STING to sense cytosolic DNA and promote the production of type I interferon (IFN-alpha and IFN-beta).</text>
</comment>
<dbReference type="KEGG" id="vg:4443094"/>
<organism evidence="20 21">
    <name type="scientific">Mastomys coucha papillomavirus 2</name>
    <dbReference type="NCBI Taxonomy" id="392505"/>
    <lineage>
        <taxon>Viruses</taxon>
        <taxon>Monodnaviria</taxon>
        <taxon>Shotokuvirae</taxon>
        <taxon>Cossaviricota</taxon>
        <taxon>Papovaviricetes</taxon>
        <taxon>Zurhausenvirales</taxon>
        <taxon>Papillomaviridae</taxon>
        <taxon>Firstpapillomavirinae</taxon>
        <taxon>Pipapillomavirus</taxon>
        <taxon>Pipapillomavirus 2</taxon>
    </lineage>
</organism>
<evidence type="ECO:0000256" key="19">
    <source>
        <dbReference type="PIRNR" id="PIRNR003407"/>
    </source>
</evidence>
<comment type="PTM">
    <text evidence="18">Highly phosphorylated.</text>
</comment>
<evidence type="ECO:0000256" key="3">
    <source>
        <dbReference type="ARBA" id="ARBA00022562"/>
    </source>
</evidence>
<comment type="caution">
    <text evidence="18">Lacks conserved residue(s) required for the propagation of feature annotation.</text>
</comment>
<comment type="similarity">
    <text evidence="18 19">Belongs to the papillomaviridae E7 protein family.</text>
</comment>
<sequence>MLGPVPTLRDIELVDLEVLAAHVPPADQPDVGSSSLSPDSLGEEVELEVDPYRVATTCYSCDTVLRFIVVAGCDSLKLFEELLTEDFDFLCPGCVKDRLLRKRNNGRRK</sequence>
<feature type="zinc finger region" evidence="18">
    <location>
        <begin position="58"/>
        <end position="94"/>
    </location>
</feature>
<evidence type="ECO:0000256" key="8">
    <source>
        <dbReference type="ARBA" id="ARBA00022830"/>
    </source>
</evidence>
<reference evidence="20 21" key="1">
    <citation type="submission" date="2006-05" db="EMBL/GenBank/DDBJ databases">
        <title>Identification and characterization of a novel papillomavirus involved in skin carcinogenesis in Mastomys coucha.</title>
        <authorList>
            <person name="Nafz J."/>
            <person name="Ibberson M."/>
            <person name="Bravo I."/>
            <person name="Nindl I."/>
            <person name="Stockfleth E."/>
            <person name="Roesl F."/>
        </authorList>
    </citation>
    <scope>NUCLEOTIDE SEQUENCE [LARGE SCALE GENOMIC DNA]</scope>
    <source>
        <strain evidence="20">Mastomys coucha</strain>
    </source>
</reference>
<evidence type="ECO:0000256" key="9">
    <source>
        <dbReference type="ARBA" id="ARBA00022833"/>
    </source>
</evidence>
<evidence type="ECO:0000256" key="18">
    <source>
        <dbReference type="HAMAP-Rule" id="MF_04004"/>
    </source>
</evidence>
<keyword evidence="16 18" id="KW-0899">Viral immunoevasion</keyword>
<comment type="function">
    <text evidence="19">E7 protein has both transforming and trans-activating activities.</text>
</comment>
<keyword evidence="4 18" id="KW-0945">Host-virus interaction</keyword>